<dbReference type="GO" id="GO:0010181">
    <property type="term" value="F:FMN binding"/>
    <property type="evidence" value="ECO:0007669"/>
    <property type="project" value="InterPro"/>
</dbReference>
<evidence type="ECO:0000313" key="4">
    <source>
        <dbReference type="EMBL" id="SFL44172.1"/>
    </source>
</evidence>
<dbReference type="Pfam" id="PF01613">
    <property type="entry name" value="Flavin_Reduct"/>
    <property type="match status" value="1"/>
</dbReference>
<protein>
    <submittedName>
        <fullName evidence="4">NADH-FMN oxidoreductase RutF, flavin reductase (DIM6/NTAB) family</fullName>
    </submittedName>
</protein>
<dbReference type="PANTHER" id="PTHR30466">
    <property type="entry name" value="FLAVIN REDUCTASE"/>
    <property type="match status" value="1"/>
</dbReference>
<dbReference type="InterPro" id="IPR002563">
    <property type="entry name" value="Flavin_Rdtase-like_dom"/>
</dbReference>
<dbReference type="Proteomes" id="UP000199152">
    <property type="component" value="Unassembled WGS sequence"/>
</dbReference>
<evidence type="ECO:0000259" key="3">
    <source>
        <dbReference type="SMART" id="SM00903"/>
    </source>
</evidence>
<keyword evidence="2" id="KW-0560">Oxidoreductase</keyword>
<comment type="similarity">
    <text evidence="1">Belongs to the non-flavoprotein flavin reductase family.</text>
</comment>
<dbReference type="RefSeq" id="WP_091326953.1">
    <property type="nucleotide sequence ID" value="NZ_FOSW01000011.1"/>
</dbReference>
<dbReference type="AlphaFoldDB" id="A0A1I4HPV1"/>
<evidence type="ECO:0000256" key="1">
    <source>
        <dbReference type="ARBA" id="ARBA00008898"/>
    </source>
</evidence>
<dbReference type="STRING" id="504800.SAMN04488085_11168"/>
<dbReference type="OrthoDB" id="9792858at2"/>
<sequence>MTQPVDQPLDPVVDPDLQARFREVMAGVPTPVSVITSTTGGLPHGTTVSAFASLSMTPPMVLVSLDRGSDLLAVVRESGRFGVNVLGAHQSQLALAFARKGGTGKFNGVKWDLDHDLPRIPGAPGWLACEVQTLVDGGDHVVALGLVVAAETVEGRPLTYHGRVFGTHAALETP</sequence>
<evidence type="ECO:0000256" key="2">
    <source>
        <dbReference type="ARBA" id="ARBA00023002"/>
    </source>
</evidence>
<dbReference type="GO" id="GO:0042602">
    <property type="term" value="F:riboflavin reductase (NADPH) activity"/>
    <property type="evidence" value="ECO:0007669"/>
    <property type="project" value="TreeGrafter"/>
</dbReference>
<gene>
    <name evidence="4" type="ORF">SAMN04488085_11168</name>
</gene>
<proteinExistence type="inferred from homology"/>
<accession>A0A1I4HPV1</accession>
<reference evidence="4 5" key="1">
    <citation type="submission" date="2016-10" db="EMBL/GenBank/DDBJ databases">
        <authorList>
            <person name="de Groot N.N."/>
        </authorList>
    </citation>
    <scope>NUCLEOTIDE SEQUENCE [LARGE SCALE GENOMIC DNA]</scope>
    <source>
        <strain evidence="4 5">DSM 45317</strain>
    </source>
</reference>
<dbReference type="InterPro" id="IPR050268">
    <property type="entry name" value="NADH-dep_flavin_reductase"/>
</dbReference>
<dbReference type="Gene3D" id="2.30.110.10">
    <property type="entry name" value="Electron Transport, Fmn-binding Protein, Chain A"/>
    <property type="match status" value="1"/>
</dbReference>
<name>A0A1I4HPV1_9ACTN</name>
<dbReference type="SUPFAM" id="SSF50475">
    <property type="entry name" value="FMN-binding split barrel"/>
    <property type="match status" value="1"/>
</dbReference>
<dbReference type="InParanoid" id="A0A1I4HPV1"/>
<keyword evidence="5" id="KW-1185">Reference proteome</keyword>
<dbReference type="InterPro" id="IPR012349">
    <property type="entry name" value="Split_barrel_FMN-bd"/>
</dbReference>
<organism evidence="4 5">
    <name type="scientific">Geodermatophilus ruber</name>
    <dbReference type="NCBI Taxonomy" id="504800"/>
    <lineage>
        <taxon>Bacteria</taxon>
        <taxon>Bacillati</taxon>
        <taxon>Actinomycetota</taxon>
        <taxon>Actinomycetes</taxon>
        <taxon>Geodermatophilales</taxon>
        <taxon>Geodermatophilaceae</taxon>
        <taxon>Geodermatophilus</taxon>
    </lineage>
</organism>
<dbReference type="PANTHER" id="PTHR30466:SF11">
    <property type="entry name" value="FLAVIN-DEPENDENT MONOOXYGENASE, REDUCTASE SUBUNIT HSAB"/>
    <property type="match status" value="1"/>
</dbReference>
<feature type="domain" description="Flavin reductase like" evidence="3">
    <location>
        <begin position="25"/>
        <end position="167"/>
    </location>
</feature>
<evidence type="ECO:0000313" key="5">
    <source>
        <dbReference type="Proteomes" id="UP000199152"/>
    </source>
</evidence>
<dbReference type="SMART" id="SM00903">
    <property type="entry name" value="Flavin_Reduct"/>
    <property type="match status" value="1"/>
</dbReference>
<dbReference type="EMBL" id="FOSW01000011">
    <property type="protein sequence ID" value="SFL44172.1"/>
    <property type="molecule type" value="Genomic_DNA"/>
</dbReference>